<dbReference type="AlphaFoldDB" id="A0A6C0D6U7"/>
<organism evidence="2">
    <name type="scientific">viral metagenome</name>
    <dbReference type="NCBI Taxonomy" id="1070528"/>
    <lineage>
        <taxon>unclassified sequences</taxon>
        <taxon>metagenomes</taxon>
        <taxon>organismal metagenomes</taxon>
    </lineage>
</organism>
<dbReference type="EMBL" id="MN739542">
    <property type="protein sequence ID" value="QHT12251.1"/>
    <property type="molecule type" value="Genomic_DNA"/>
</dbReference>
<evidence type="ECO:0000259" key="1">
    <source>
        <dbReference type="Pfam" id="PF01728"/>
    </source>
</evidence>
<dbReference type="GO" id="GO:0032259">
    <property type="term" value="P:methylation"/>
    <property type="evidence" value="ECO:0007669"/>
    <property type="project" value="InterPro"/>
</dbReference>
<dbReference type="Pfam" id="PF01728">
    <property type="entry name" value="FtsJ"/>
    <property type="match status" value="1"/>
</dbReference>
<dbReference type="GO" id="GO:0005737">
    <property type="term" value="C:cytoplasm"/>
    <property type="evidence" value="ECO:0007669"/>
    <property type="project" value="TreeGrafter"/>
</dbReference>
<evidence type="ECO:0000313" key="2">
    <source>
        <dbReference type="EMBL" id="QHT12251.1"/>
    </source>
</evidence>
<reference evidence="2" key="1">
    <citation type="journal article" date="2020" name="Nature">
        <title>Giant virus diversity and host interactions through global metagenomics.</title>
        <authorList>
            <person name="Schulz F."/>
            <person name="Roux S."/>
            <person name="Paez-Espino D."/>
            <person name="Jungbluth S."/>
            <person name="Walsh D.A."/>
            <person name="Denef V.J."/>
            <person name="McMahon K.D."/>
            <person name="Konstantinidis K.T."/>
            <person name="Eloe-Fadrosh E.A."/>
            <person name="Kyrpides N.C."/>
            <person name="Woyke T."/>
        </authorList>
    </citation>
    <scope>NUCLEOTIDE SEQUENCE</scope>
    <source>
        <strain evidence="2">GVMAG-M-3300023174-129</strain>
    </source>
</reference>
<dbReference type="PANTHER" id="PTHR16121">
    <property type="entry name" value="CAP-SPECIFIC MRNA (NUCLEOSIDE-2'-O-)-METHYLTRANSFERASE 1-RELATED"/>
    <property type="match status" value="1"/>
</dbReference>
<accession>A0A6C0D6U7</accession>
<dbReference type="InterPro" id="IPR002877">
    <property type="entry name" value="RNA_MeTrfase_FtsJ_dom"/>
</dbReference>
<dbReference type="GO" id="GO:0004483">
    <property type="term" value="F:methyltransferase cap1 activity"/>
    <property type="evidence" value="ECO:0007669"/>
    <property type="project" value="UniProtKB-ARBA"/>
</dbReference>
<dbReference type="SUPFAM" id="SSF53335">
    <property type="entry name" value="S-adenosyl-L-methionine-dependent methyltransferases"/>
    <property type="match status" value="1"/>
</dbReference>
<protein>
    <recommendedName>
        <fullName evidence="1">Ribosomal RNA methyltransferase FtsJ domain-containing protein</fullName>
    </recommendedName>
</protein>
<dbReference type="GO" id="GO:0006370">
    <property type="term" value="P:7-methylguanosine mRNA capping"/>
    <property type="evidence" value="ECO:0007669"/>
    <property type="project" value="TreeGrafter"/>
</dbReference>
<dbReference type="Gene3D" id="3.40.50.12760">
    <property type="match status" value="1"/>
</dbReference>
<dbReference type="GO" id="GO:0005634">
    <property type="term" value="C:nucleus"/>
    <property type="evidence" value="ECO:0007669"/>
    <property type="project" value="TreeGrafter"/>
</dbReference>
<proteinExistence type="predicted"/>
<name>A0A6C0D6U7_9ZZZZ</name>
<dbReference type="PANTHER" id="PTHR16121:SF0">
    <property type="entry name" value="CAP-SPECIFIC MRNA (NUCLEOSIDE-2'-O-)-METHYLTRANSFERASE 1"/>
    <property type="match status" value="1"/>
</dbReference>
<dbReference type="InterPro" id="IPR050851">
    <property type="entry name" value="mRNA_Cap_2O-Ribose_MeTrfase"/>
</dbReference>
<sequence length="388" mass="45571">MEQSVEGEPSWKHITFFKSVHTGLKKVLFKEYESNIPEIIFKKRDEITQYEKEHKWELAKKLANPYEMVYTQEEKFPYPNISVVKPLSRSYFKMIEMLYVTNFLNELPKDKNIRSAHIAEGPGGFMQAIIDVAEKEHRTIKKMYAITLKSDKYYIPGWKKSTYFLKKYSDIINISYGKDGTGDIYIKENQDNFIKNINVKVNIFTADGGFDFSLDYTQQEKQIFSLLVCSFIIGIQTLGINGMCIIKIFDTYSSHTKSLISICGSLFKQYTLYKPATSRPCNSERYFIGKEFKGLNKQVLDILKIIYENSLKNNYPYFNLDDNEYNFIENISKLHEKKQIEFIDLAKEFAKNNELYKSYYKDNLNKSYNFCKDFNIVTKPMTSMMNSV</sequence>
<feature type="domain" description="Ribosomal RNA methyltransferase FtsJ" evidence="1">
    <location>
        <begin position="88"/>
        <end position="292"/>
    </location>
</feature>
<dbReference type="InterPro" id="IPR029063">
    <property type="entry name" value="SAM-dependent_MTases_sf"/>
</dbReference>